<protein>
    <submittedName>
        <fullName evidence="1">DUF1653 domain-containing protein</fullName>
    </submittedName>
</protein>
<accession>A0AC61MX63</accession>
<evidence type="ECO:0000313" key="2">
    <source>
        <dbReference type="Proteomes" id="UP000682782"/>
    </source>
</evidence>
<dbReference type="Proteomes" id="UP000682782">
    <property type="component" value="Chromosome"/>
</dbReference>
<keyword evidence="2" id="KW-1185">Reference proteome</keyword>
<evidence type="ECO:0000313" key="1">
    <source>
        <dbReference type="EMBL" id="QUC67277.1"/>
    </source>
</evidence>
<name>A0AC61MX63_9FIRM</name>
<sequence length="140" mass="16592">MTDLFSYEDKLVRVTDQEGRKITGIAVSFPSGYGLHEYNREEEGLQVGEYVLFQSQIKQIECLPTYEEAVESIRPGRYRHFKGKEYEVIGIARHSETEEAMVVYRPLYTDRGLWVRPASMWNEEIEREGKTFRRFERIED</sequence>
<gene>
    <name evidence="1" type="ORF">JYE49_00745</name>
</gene>
<dbReference type="EMBL" id="CP068393">
    <property type="protein sequence ID" value="QUC67277.1"/>
    <property type="molecule type" value="Genomic_DNA"/>
</dbReference>
<organism evidence="1 2">
    <name type="scientific">Aristaeella hokkaidonensis</name>
    <dbReference type="NCBI Taxonomy" id="3046382"/>
    <lineage>
        <taxon>Bacteria</taxon>
        <taxon>Bacillati</taxon>
        <taxon>Bacillota</taxon>
        <taxon>Clostridia</taxon>
        <taxon>Eubacteriales</taxon>
        <taxon>Aristaeellaceae</taxon>
        <taxon>Aristaeella</taxon>
    </lineage>
</organism>
<proteinExistence type="predicted"/>
<reference evidence="1" key="1">
    <citation type="submission" date="2021-01" db="EMBL/GenBank/DDBJ databases">
        <title>Complete genome sequence of Clostridiales bacterium R-7.</title>
        <authorList>
            <person name="Mahoney-Kurpe S.C."/>
            <person name="Palevich N."/>
            <person name="Koike S."/>
            <person name="Moon C.D."/>
            <person name="Attwood G.T."/>
        </authorList>
    </citation>
    <scope>NUCLEOTIDE SEQUENCE</scope>
    <source>
        <strain evidence="1">R-7</strain>
    </source>
</reference>